<dbReference type="InterPro" id="IPR001841">
    <property type="entry name" value="Znf_RING"/>
</dbReference>
<feature type="coiled-coil region" evidence="2">
    <location>
        <begin position="89"/>
        <end position="137"/>
    </location>
</feature>
<evidence type="ECO:0000256" key="3">
    <source>
        <dbReference type="SAM" id="MobiDB-lite"/>
    </source>
</evidence>
<keyword evidence="1" id="KW-0863">Zinc-finger</keyword>
<evidence type="ECO:0000259" key="4">
    <source>
        <dbReference type="PROSITE" id="PS50089"/>
    </source>
</evidence>
<evidence type="ECO:0000313" key="6">
    <source>
        <dbReference type="Proteomes" id="UP000041254"/>
    </source>
</evidence>
<evidence type="ECO:0000256" key="2">
    <source>
        <dbReference type="SAM" id="Coils"/>
    </source>
</evidence>
<dbReference type="InParanoid" id="A0A0G4G242"/>
<dbReference type="OrthoDB" id="6108at2759"/>
<dbReference type="EMBL" id="CDMY01000552">
    <property type="protein sequence ID" value="CEM22126.1"/>
    <property type="molecule type" value="Genomic_DNA"/>
</dbReference>
<dbReference type="GO" id="GO:0008270">
    <property type="term" value="F:zinc ion binding"/>
    <property type="evidence" value="ECO:0007669"/>
    <property type="project" value="UniProtKB-KW"/>
</dbReference>
<dbReference type="Pfam" id="PF13920">
    <property type="entry name" value="zf-C3HC4_3"/>
    <property type="match status" value="1"/>
</dbReference>
<dbReference type="Proteomes" id="UP000041254">
    <property type="component" value="Unassembled WGS sequence"/>
</dbReference>
<feature type="compositionally biased region" description="Low complexity" evidence="3">
    <location>
        <begin position="40"/>
        <end position="52"/>
    </location>
</feature>
<feature type="non-terminal residue" evidence="5">
    <location>
        <position position="1"/>
    </location>
</feature>
<keyword evidence="1" id="KW-0862">Zinc</keyword>
<feature type="coiled-coil region" evidence="2">
    <location>
        <begin position="242"/>
        <end position="269"/>
    </location>
</feature>
<feature type="compositionally biased region" description="Low complexity" evidence="3">
    <location>
        <begin position="1"/>
        <end position="21"/>
    </location>
</feature>
<evidence type="ECO:0000313" key="5">
    <source>
        <dbReference type="EMBL" id="CEM22126.1"/>
    </source>
</evidence>
<keyword evidence="1" id="KW-0479">Metal-binding</keyword>
<keyword evidence="2" id="KW-0175">Coiled coil</keyword>
<keyword evidence="6" id="KW-1185">Reference proteome</keyword>
<feature type="domain" description="RING-type" evidence="4">
    <location>
        <begin position="335"/>
        <end position="382"/>
    </location>
</feature>
<dbReference type="InterPro" id="IPR013083">
    <property type="entry name" value="Znf_RING/FYVE/PHD"/>
</dbReference>
<organism evidence="5 6">
    <name type="scientific">Vitrella brassicaformis (strain CCMP3155)</name>
    <dbReference type="NCBI Taxonomy" id="1169540"/>
    <lineage>
        <taxon>Eukaryota</taxon>
        <taxon>Sar</taxon>
        <taxon>Alveolata</taxon>
        <taxon>Colpodellida</taxon>
        <taxon>Vitrellaceae</taxon>
        <taxon>Vitrella</taxon>
    </lineage>
</organism>
<evidence type="ECO:0000256" key="1">
    <source>
        <dbReference type="PROSITE-ProRule" id="PRU00175"/>
    </source>
</evidence>
<dbReference type="Gene3D" id="3.30.40.10">
    <property type="entry name" value="Zinc/RING finger domain, C3HC4 (zinc finger)"/>
    <property type="match status" value="1"/>
</dbReference>
<sequence>EWPSAAGSASAAADGCASVGSQRPEGVNAELSSGSPAAVALSLSPGSPSDDSAWVRGMEAAWSEWETKRGNDTMRQQEGDGAALGDPARAMALEQKRQAVKRLQELSGELDGKLAAIASLEKRKAKLIHEKEAAMRNAPKSVDELDEVVRAGGVEGIRQFSAEAETEKAALQPIYDAALAKIQQLSSGSTAVEEPHTEREQGTAGDGPAAATASSSADAGGPCGPLEEGSSSGAGVADDIGGLRLDEQLAALTQRISEVEQRLVASRVDAIKDDNRNRPSVTCLSSIHTVADATAFIARVIARIQQLDGLVIRAHQEENRQLQRRIDDREDDESCAVCHDGQRTVVLIGKAPSTCRHRCLCVACWRKSFAPGRGNTQCPICRSEIDYRKSGPTI</sequence>
<accession>A0A0G4G242</accession>
<feature type="region of interest" description="Disordered" evidence="3">
    <location>
        <begin position="186"/>
        <end position="238"/>
    </location>
</feature>
<gene>
    <name evidence="5" type="ORF">Vbra_9627</name>
</gene>
<protein>
    <recommendedName>
        <fullName evidence="4">RING-type domain-containing protein</fullName>
    </recommendedName>
</protein>
<dbReference type="AlphaFoldDB" id="A0A0G4G242"/>
<feature type="region of interest" description="Disordered" evidence="3">
    <location>
        <begin position="1"/>
        <end position="55"/>
    </location>
</feature>
<feature type="compositionally biased region" description="Low complexity" evidence="3">
    <location>
        <begin position="202"/>
        <end position="220"/>
    </location>
</feature>
<dbReference type="PROSITE" id="PS50089">
    <property type="entry name" value="ZF_RING_2"/>
    <property type="match status" value="1"/>
</dbReference>
<dbReference type="VEuPathDB" id="CryptoDB:Vbra_9627"/>
<proteinExistence type="predicted"/>
<dbReference type="SUPFAM" id="SSF57850">
    <property type="entry name" value="RING/U-box"/>
    <property type="match status" value="1"/>
</dbReference>
<name>A0A0G4G242_VITBC</name>
<reference evidence="5 6" key="1">
    <citation type="submission" date="2014-11" db="EMBL/GenBank/DDBJ databases">
        <authorList>
            <person name="Zhu J."/>
            <person name="Qi W."/>
            <person name="Song R."/>
        </authorList>
    </citation>
    <scope>NUCLEOTIDE SEQUENCE [LARGE SCALE GENOMIC DNA]</scope>
</reference>